<name>A0A9W6XB10_9STRA</name>
<dbReference type="GO" id="GO:0031267">
    <property type="term" value="F:small GTPase binding"/>
    <property type="evidence" value="ECO:0007669"/>
    <property type="project" value="TreeGrafter"/>
</dbReference>
<evidence type="ECO:0000256" key="1">
    <source>
        <dbReference type="SAM" id="MobiDB-lite"/>
    </source>
</evidence>
<organism evidence="3 4">
    <name type="scientific">Phytophthora lilii</name>
    <dbReference type="NCBI Taxonomy" id="2077276"/>
    <lineage>
        <taxon>Eukaryota</taxon>
        <taxon>Sar</taxon>
        <taxon>Stramenopiles</taxon>
        <taxon>Oomycota</taxon>
        <taxon>Peronosporomycetes</taxon>
        <taxon>Peronosporales</taxon>
        <taxon>Peronosporaceae</taxon>
        <taxon>Phytophthora</taxon>
    </lineage>
</organism>
<dbReference type="OrthoDB" id="294251at2759"/>
<dbReference type="SUPFAM" id="SSF47923">
    <property type="entry name" value="Ypt/Rab-GAP domain of gyp1p"/>
    <property type="match status" value="2"/>
</dbReference>
<dbReference type="Gene3D" id="1.10.8.270">
    <property type="entry name" value="putative rabgap domain of human tbc1 domain family member 14 like domains"/>
    <property type="match status" value="1"/>
</dbReference>
<dbReference type="Pfam" id="PF00566">
    <property type="entry name" value="RabGAP-TBC"/>
    <property type="match status" value="1"/>
</dbReference>
<feature type="compositionally biased region" description="Polar residues" evidence="1">
    <location>
        <begin position="278"/>
        <end position="295"/>
    </location>
</feature>
<proteinExistence type="predicted"/>
<sequence length="356" mass="41041">MDIEKDLPRTFPLALRDSMRQSQELSEEGDNFGELRRVLQAYSLRNPAVGYCQSMNFLAAVLLQQMGEEEAFWVLAAIVEELTPQYHTRTMTGSRADQRVFSDLVTQKLPVLANHLQTLGVDFEPFTLKWFLCLFLNTLPFEPVMRIWDVFFCEGSHVLLRVGLVLLKLNQPRIMACDDALDVYEMFKVSHETLQELTAPYRTGLLNRDECVCDTLIRLAMDKSFLGTIPFDSLHELRQYYRGEIEAELEEAEERRLERRRSADAKAAAEVKAKLEGNNASNDMDETSTSCSSPGDSEDRALMMEYDFVDDYACSFGSERSPGRYIRFMDLYDSDDSTADYFVDVMYDFSLQHHFR</sequence>
<dbReference type="InterPro" id="IPR000195">
    <property type="entry name" value="Rab-GAP-TBC_dom"/>
</dbReference>
<gene>
    <name evidence="3" type="ORF">Plil01_001486500</name>
</gene>
<accession>A0A9W6XB10</accession>
<dbReference type="Proteomes" id="UP001165083">
    <property type="component" value="Unassembled WGS sequence"/>
</dbReference>
<feature type="domain" description="Rab-GAP TBC" evidence="2">
    <location>
        <begin position="1"/>
        <end position="155"/>
    </location>
</feature>
<dbReference type="InterPro" id="IPR035969">
    <property type="entry name" value="Rab-GAP_TBC_sf"/>
</dbReference>
<dbReference type="PANTHER" id="PTHR47219">
    <property type="entry name" value="RAB GTPASE-ACTIVATING PROTEIN 1-LIKE"/>
    <property type="match status" value="1"/>
</dbReference>
<evidence type="ECO:0000313" key="4">
    <source>
        <dbReference type="Proteomes" id="UP001165083"/>
    </source>
</evidence>
<protein>
    <submittedName>
        <fullName evidence="3">Unnamed protein product</fullName>
    </submittedName>
</protein>
<dbReference type="Gene3D" id="1.10.472.80">
    <property type="entry name" value="Ypt/Rab-GAP domain of gyp1p, domain 3"/>
    <property type="match status" value="1"/>
</dbReference>
<comment type="caution">
    <text evidence="3">The sequence shown here is derived from an EMBL/GenBank/DDBJ whole genome shotgun (WGS) entry which is preliminary data.</text>
</comment>
<evidence type="ECO:0000313" key="3">
    <source>
        <dbReference type="EMBL" id="GMF34933.1"/>
    </source>
</evidence>
<dbReference type="AlphaFoldDB" id="A0A9W6XB10"/>
<dbReference type="PANTHER" id="PTHR47219:SF20">
    <property type="entry name" value="TBC1 DOMAIN FAMILY MEMBER 2B"/>
    <property type="match status" value="1"/>
</dbReference>
<reference evidence="3" key="1">
    <citation type="submission" date="2023-04" db="EMBL/GenBank/DDBJ databases">
        <title>Phytophthora lilii NBRC 32176.</title>
        <authorList>
            <person name="Ichikawa N."/>
            <person name="Sato H."/>
            <person name="Tonouchi N."/>
        </authorList>
    </citation>
    <scope>NUCLEOTIDE SEQUENCE</scope>
    <source>
        <strain evidence="3">NBRC 32176</strain>
    </source>
</reference>
<dbReference type="SMART" id="SM00164">
    <property type="entry name" value="TBC"/>
    <property type="match status" value="1"/>
</dbReference>
<feature type="region of interest" description="Disordered" evidence="1">
    <location>
        <begin position="268"/>
        <end position="296"/>
    </location>
</feature>
<dbReference type="PROSITE" id="PS50086">
    <property type="entry name" value="TBC_RABGAP"/>
    <property type="match status" value="1"/>
</dbReference>
<evidence type="ECO:0000259" key="2">
    <source>
        <dbReference type="PROSITE" id="PS50086"/>
    </source>
</evidence>
<dbReference type="GO" id="GO:0005096">
    <property type="term" value="F:GTPase activator activity"/>
    <property type="evidence" value="ECO:0007669"/>
    <property type="project" value="TreeGrafter"/>
</dbReference>
<keyword evidence="4" id="KW-1185">Reference proteome</keyword>
<dbReference type="InterPro" id="IPR050302">
    <property type="entry name" value="Rab_GAP_TBC_domain"/>
</dbReference>
<dbReference type="EMBL" id="BSXW01001229">
    <property type="protein sequence ID" value="GMF34933.1"/>
    <property type="molecule type" value="Genomic_DNA"/>
</dbReference>